<feature type="compositionally biased region" description="Acidic residues" evidence="1">
    <location>
        <begin position="240"/>
        <end position="251"/>
    </location>
</feature>
<dbReference type="AlphaFoldDB" id="A0A2K2CR69"/>
<protein>
    <submittedName>
        <fullName evidence="2 3">Uncharacterized protein</fullName>
    </submittedName>
</protein>
<dbReference type="OrthoDB" id="721793at2759"/>
<feature type="region of interest" description="Disordered" evidence="1">
    <location>
        <begin position="224"/>
        <end position="275"/>
    </location>
</feature>
<evidence type="ECO:0000313" key="2">
    <source>
        <dbReference type="EMBL" id="PNT64503.1"/>
    </source>
</evidence>
<dbReference type="InParanoid" id="A0A2K2CR69"/>
<evidence type="ECO:0000256" key="1">
    <source>
        <dbReference type="SAM" id="MobiDB-lite"/>
    </source>
</evidence>
<name>A0A2K2CR69_BRADI</name>
<keyword evidence="4" id="KW-1185">Reference proteome</keyword>
<dbReference type="EMBL" id="CM000883">
    <property type="protein sequence ID" value="PNT64503.1"/>
    <property type="molecule type" value="Genomic_DNA"/>
</dbReference>
<feature type="compositionally biased region" description="Pro residues" evidence="1">
    <location>
        <begin position="229"/>
        <end position="239"/>
    </location>
</feature>
<evidence type="ECO:0000313" key="4">
    <source>
        <dbReference type="Proteomes" id="UP000008810"/>
    </source>
</evidence>
<organism evidence="2">
    <name type="scientific">Brachypodium distachyon</name>
    <name type="common">Purple false brome</name>
    <name type="synonym">Trachynia distachya</name>
    <dbReference type="NCBI Taxonomy" id="15368"/>
    <lineage>
        <taxon>Eukaryota</taxon>
        <taxon>Viridiplantae</taxon>
        <taxon>Streptophyta</taxon>
        <taxon>Embryophyta</taxon>
        <taxon>Tracheophyta</taxon>
        <taxon>Spermatophyta</taxon>
        <taxon>Magnoliopsida</taxon>
        <taxon>Liliopsida</taxon>
        <taxon>Poales</taxon>
        <taxon>Poaceae</taxon>
        <taxon>BOP clade</taxon>
        <taxon>Pooideae</taxon>
        <taxon>Stipodae</taxon>
        <taxon>Brachypodieae</taxon>
        <taxon>Brachypodium</taxon>
    </lineage>
</organism>
<reference evidence="3" key="3">
    <citation type="submission" date="2018-08" db="UniProtKB">
        <authorList>
            <consortium name="EnsemblPlants"/>
        </authorList>
    </citation>
    <scope>IDENTIFICATION</scope>
    <source>
        <strain evidence="3">cv. Bd21</strain>
    </source>
</reference>
<reference evidence="2" key="2">
    <citation type="submission" date="2017-06" db="EMBL/GenBank/DDBJ databases">
        <title>WGS assembly of Brachypodium distachyon.</title>
        <authorList>
            <consortium name="The International Brachypodium Initiative"/>
            <person name="Lucas S."/>
            <person name="Harmon-Smith M."/>
            <person name="Lail K."/>
            <person name="Tice H."/>
            <person name="Grimwood J."/>
            <person name="Bruce D."/>
            <person name="Barry K."/>
            <person name="Shu S."/>
            <person name="Lindquist E."/>
            <person name="Wang M."/>
            <person name="Pitluck S."/>
            <person name="Vogel J.P."/>
            <person name="Garvin D.F."/>
            <person name="Mockler T.C."/>
            <person name="Schmutz J."/>
            <person name="Rokhsar D."/>
            <person name="Bevan M.W."/>
        </authorList>
    </citation>
    <scope>NUCLEOTIDE SEQUENCE</scope>
    <source>
        <strain evidence="2">Bd21</strain>
    </source>
</reference>
<accession>A0A2K2CR69</accession>
<proteinExistence type="predicted"/>
<dbReference type="Proteomes" id="UP000008810">
    <property type="component" value="Chromosome 4"/>
</dbReference>
<dbReference type="Gramene" id="PNT64503">
    <property type="protein sequence ID" value="PNT64503"/>
    <property type="gene ID" value="BRADI_4g29436v3"/>
</dbReference>
<gene>
    <name evidence="2" type="ORF">BRADI_4g29436v3</name>
</gene>
<sequence>MNGPPNFGDEPPFTHVHYPTVDDDIPFGRQLATLCTTLHLAAPCFRGRAEPVGSQGSARRWEIDTEIKGRTVVPLTPDITYSVRYPDFMLGLQFAMQHAIARVCEAYHDEPPPDSVFRSFGRRVVGGNAVGPEILGEDPHMEDVQFQALEQNMVDIGKSLYNEMTRTDIAEDQVGILQGQLTMKTNEVNRRGDVILNMHAIMEQIMYEKDLLQLQYDQLQAQVNNTNPAPAPAQAPPPPQDEEMEPQEAQEMDTPATRTRSRAKNSGNTNFLSLP</sequence>
<feature type="compositionally biased region" description="Polar residues" evidence="1">
    <location>
        <begin position="264"/>
        <end position="275"/>
    </location>
</feature>
<evidence type="ECO:0000313" key="3">
    <source>
        <dbReference type="EnsemblPlants" id="PNT64503"/>
    </source>
</evidence>
<reference evidence="2 3" key="1">
    <citation type="journal article" date="2010" name="Nature">
        <title>Genome sequencing and analysis of the model grass Brachypodium distachyon.</title>
        <authorList>
            <consortium name="International Brachypodium Initiative"/>
        </authorList>
    </citation>
    <scope>NUCLEOTIDE SEQUENCE [LARGE SCALE GENOMIC DNA]</scope>
    <source>
        <strain evidence="2 3">Bd21</strain>
    </source>
</reference>
<dbReference type="EnsemblPlants" id="PNT64503">
    <property type="protein sequence ID" value="PNT64503"/>
    <property type="gene ID" value="BRADI_4g29436v3"/>
</dbReference>